<dbReference type="RefSeq" id="XP_009764991.1">
    <property type="nucleotide sequence ID" value="XM_009766689.1"/>
</dbReference>
<name>A0A1U7VJ97_NICSY</name>
<dbReference type="GeneID" id="104216596"/>
<dbReference type="Pfam" id="PF17921">
    <property type="entry name" value="Integrase_H2C2"/>
    <property type="match status" value="1"/>
</dbReference>
<dbReference type="OrthoDB" id="1226522at2759"/>
<evidence type="ECO:0000313" key="2">
    <source>
        <dbReference type="Proteomes" id="UP000189701"/>
    </source>
</evidence>
<dbReference type="AlphaFoldDB" id="A0A1U7VJ97"/>
<dbReference type="STRING" id="4096.A0A1U7VJ97"/>
<dbReference type="eggNOG" id="KOG0017">
    <property type="taxonomic scope" value="Eukaryota"/>
</dbReference>
<evidence type="ECO:0000313" key="3">
    <source>
        <dbReference type="RefSeq" id="XP_009764991.1"/>
    </source>
</evidence>
<dbReference type="InterPro" id="IPR041588">
    <property type="entry name" value="Integrase_H2C2"/>
</dbReference>
<gene>
    <name evidence="3" type="primary">LOC104216596</name>
</gene>
<feature type="domain" description="Integrase zinc-binding" evidence="1">
    <location>
        <begin position="25"/>
        <end position="80"/>
    </location>
</feature>
<accession>A0A1U7VJ97</accession>
<organism evidence="2 3">
    <name type="scientific">Nicotiana sylvestris</name>
    <name type="common">Wood tobacco</name>
    <name type="synonym">South American tobacco</name>
    <dbReference type="NCBI Taxonomy" id="4096"/>
    <lineage>
        <taxon>Eukaryota</taxon>
        <taxon>Viridiplantae</taxon>
        <taxon>Streptophyta</taxon>
        <taxon>Embryophyta</taxon>
        <taxon>Tracheophyta</taxon>
        <taxon>Spermatophyta</taxon>
        <taxon>Magnoliopsida</taxon>
        <taxon>eudicotyledons</taxon>
        <taxon>Gunneridae</taxon>
        <taxon>Pentapetalae</taxon>
        <taxon>asterids</taxon>
        <taxon>lamiids</taxon>
        <taxon>Solanales</taxon>
        <taxon>Solanaceae</taxon>
        <taxon>Nicotianoideae</taxon>
        <taxon>Nicotianeae</taxon>
        <taxon>Nicotiana</taxon>
    </lineage>
</organism>
<dbReference type="PANTHER" id="PTHR45835:SF91">
    <property type="entry name" value="RETROTRANSPOSON, TY3-GYPSY SUBCLASS-LIKE PROTEIN"/>
    <property type="match status" value="1"/>
</dbReference>
<evidence type="ECO:0000259" key="1">
    <source>
        <dbReference type="Pfam" id="PF17921"/>
    </source>
</evidence>
<reference evidence="2" key="1">
    <citation type="journal article" date="2013" name="Genome Biol.">
        <title>Reference genomes and transcriptomes of Nicotiana sylvestris and Nicotiana tomentosiformis.</title>
        <authorList>
            <person name="Sierro N."/>
            <person name="Battey J.N."/>
            <person name="Ouadi S."/>
            <person name="Bovet L."/>
            <person name="Goepfert S."/>
            <person name="Bakaher N."/>
            <person name="Peitsch M.C."/>
            <person name="Ivanov N.V."/>
        </authorList>
    </citation>
    <scope>NUCLEOTIDE SEQUENCE [LARGE SCALE GENOMIC DNA]</scope>
</reference>
<dbReference type="KEGG" id="nsy:104216596"/>
<sequence length="152" mass="17852">MAFSIGMDDGTLRYQRRLCVPNMDGLRERIMTEAHTSRYFVHPGSSKMNHDLKEVYWWNYIKKNVTDLLARCPNCQQVKAEHQWPGVLAQNIEIPIWKWEMINLDFVVGLPRTPHEFDSIWVIVIDSQNQHTSNLLRLPTQRSSILSCISRK</sequence>
<dbReference type="Proteomes" id="UP000189701">
    <property type="component" value="Unplaced"/>
</dbReference>
<protein>
    <submittedName>
        <fullName evidence="3">Uncharacterized protein LOC104216596</fullName>
    </submittedName>
</protein>
<dbReference type="PANTHER" id="PTHR45835">
    <property type="entry name" value="YALI0A06105P"/>
    <property type="match status" value="1"/>
</dbReference>
<reference evidence="3" key="2">
    <citation type="submission" date="2025-08" db="UniProtKB">
        <authorList>
            <consortium name="RefSeq"/>
        </authorList>
    </citation>
    <scope>IDENTIFICATION</scope>
    <source>
        <tissue evidence="3">Leaf</tissue>
    </source>
</reference>
<proteinExistence type="predicted"/>
<keyword evidence="2" id="KW-1185">Reference proteome</keyword>
<dbReference type="Gene3D" id="1.10.340.70">
    <property type="match status" value="1"/>
</dbReference>